<dbReference type="EMBL" id="FNYE01000020">
    <property type="protein sequence ID" value="SEJ83572.1"/>
    <property type="molecule type" value="Genomic_DNA"/>
</dbReference>
<protein>
    <submittedName>
        <fullName evidence="1">Uncharacterized protein</fullName>
    </submittedName>
</protein>
<organism evidence="1 2">
    <name type="scientific">Paraburkholderia diazotrophica</name>
    <dbReference type="NCBI Taxonomy" id="667676"/>
    <lineage>
        <taxon>Bacteria</taxon>
        <taxon>Pseudomonadati</taxon>
        <taxon>Pseudomonadota</taxon>
        <taxon>Betaproteobacteria</taxon>
        <taxon>Burkholderiales</taxon>
        <taxon>Burkholderiaceae</taxon>
        <taxon>Paraburkholderia</taxon>
    </lineage>
</organism>
<evidence type="ECO:0000313" key="2">
    <source>
        <dbReference type="Proteomes" id="UP000198866"/>
    </source>
</evidence>
<evidence type="ECO:0000313" key="1">
    <source>
        <dbReference type="EMBL" id="SEJ83572.1"/>
    </source>
</evidence>
<name>A0A1H7C932_9BURK</name>
<accession>A0A1H7C932</accession>
<keyword evidence="2" id="KW-1185">Reference proteome</keyword>
<sequence>MAEEQVSTVDPPGVVRATGWRAIFPPVQWLSNYQLRW</sequence>
<reference evidence="2" key="1">
    <citation type="submission" date="2016-10" db="EMBL/GenBank/DDBJ databases">
        <authorList>
            <person name="Varghese N."/>
            <person name="Submissions S."/>
        </authorList>
    </citation>
    <scope>NUCLEOTIDE SEQUENCE [LARGE SCALE GENOMIC DNA]</scope>
    <source>
        <strain evidence="2">LMG 26031</strain>
    </source>
</reference>
<feature type="non-terminal residue" evidence="1">
    <location>
        <position position="37"/>
    </location>
</feature>
<dbReference type="AlphaFoldDB" id="A0A1H7C932"/>
<gene>
    <name evidence="1" type="ORF">SAMN05192539_10201</name>
</gene>
<proteinExistence type="predicted"/>
<dbReference type="Proteomes" id="UP000198866">
    <property type="component" value="Unassembled WGS sequence"/>
</dbReference>